<protein>
    <submittedName>
        <fullName evidence="3">dTDP-4-dehydrorhamnose 3,5-epimerase family protein</fullName>
    </submittedName>
</protein>
<keyword evidence="4" id="KW-1185">Reference proteome</keyword>
<proteinExistence type="inferred from homology"/>
<evidence type="ECO:0000256" key="2">
    <source>
        <dbReference type="PIRSR" id="PIRSR600888-3"/>
    </source>
</evidence>
<dbReference type="Pfam" id="PF00908">
    <property type="entry name" value="dTDP_sugar_isom"/>
    <property type="match status" value="1"/>
</dbReference>
<dbReference type="SUPFAM" id="SSF51182">
    <property type="entry name" value="RmlC-like cupins"/>
    <property type="match status" value="1"/>
</dbReference>
<evidence type="ECO:0000313" key="3">
    <source>
        <dbReference type="EMBL" id="WCO68670.1"/>
    </source>
</evidence>
<name>A0AAE9Y8F8_9ACTN</name>
<comment type="similarity">
    <text evidence="1">Belongs to the dTDP-4-dehydrorhamnose 3,5-epimerase family.</text>
</comment>
<dbReference type="RefSeq" id="WP_272738186.1">
    <property type="nucleotide sequence ID" value="NZ_CP116942.1"/>
</dbReference>
<dbReference type="InterPro" id="IPR000888">
    <property type="entry name" value="RmlC-like"/>
</dbReference>
<dbReference type="GO" id="GO:0008830">
    <property type="term" value="F:dTDP-4-dehydrorhamnose 3,5-epimerase activity"/>
    <property type="evidence" value="ECO:0007669"/>
    <property type="project" value="InterPro"/>
</dbReference>
<dbReference type="AlphaFoldDB" id="A0AAE9Y8F8"/>
<dbReference type="GO" id="GO:0019305">
    <property type="term" value="P:dTDP-rhamnose biosynthetic process"/>
    <property type="evidence" value="ECO:0007669"/>
    <property type="project" value="TreeGrafter"/>
</dbReference>
<evidence type="ECO:0000256" key="1">
    <source>
        <dbReference type="ARBA" id="ARBA00010154"/>
    </source>
</evidence>
<dbReference type="EMBL" id="CP116942">
    <property type="protein sequence ID" value="WCO68670.1"/>
    <property type="molecule type" value="Genomic_DNA"/>
</dbReference>
<gene>
    <name evidence="3" type="ORF">PO878_08000</name>
</gene>
<evidence type="ECO:0000313" key="4">
    <source>
        <dbReference type="Proteomes" id="UP001216390"/>
    </source>
</evidence>
<dbReference type="InterPro" id="IPR014710">
    <property type="entry name" value="RmlC-like_jellyroll"/>
</dbReference>
<dbReference type="PANTHER" id="PTHR21047:SF2">
    <property type="entry name" value="THYMIDINE DIPHOSPHO-4-KETO-RHAMNOSE 3,5-EPIMERASE"/>
    <property type="match status" value="1"/>
</dbReference>
<feature type="site" description="Participates in a stacking interaction with the thymidine ring of dTDP-4-oxo-6-deoxyglucose" evidence="2">
    <location>
        <position position="124"/>
    </location>
</feature>
<dbReference type="Gene3D" id="2.60.120.10">
    <property type="entry name" value="Jelly Rolls"/>
    <property type="match status" value="1"/>
</dbReference>
<dbReference type="Proteomes" id="UP001216390">
    <property type="component" value="Chromosome"/>
</dbReference>
<dbReference type="GO" id="GO:0000271">
    <property type="term" value="P:polysaccharide biosynthetic process"/>
    <property type="evidence" value="ECO:0007669"/>
    <property type="project" value="TreeGrafter"/>
</dbReference>
<organism evidence="3 4">
    <name type="scientific">Iamia majanohamensis</name>
    <dbReference type="NCBI Taxonomy" id="467976"/>
    <lineage>
        <taxon>Bacteria</taxon>
        <taxon>Bacillati</taxon>
        <taxon>Actinomycetota</taxon>
        <taxon>Acidimicrobiia</taxon>
        <taxon>Acidimicrobiales</taxon>
        <taxon>Iamiaceae</taxon>
        <taxon>Iamia</taxon>
    </lineage>
</organism>
<sequence length="169" mass="18375">MGVTHLRLTPHVDARGSFTEVFNEDWGLGFLPVEWSIVRSGPGVLRGMHLHRRHDEVFQVVTGLATVGLHDARPGSATEGMSATYLLDGDEPSLLAFPPGLVHGWLFHRPTVHLQGVTESHRTYGPDDNNGCHWSDPALGIDWPFAPTSVAPRAEAFGSLAELLRTAPA</sequence>
<dbReference type="KEGG" id="ima:PO878_08000"/>
<dbReference type="PANTHER" id="PTHR21047">
    <property type="entry name" value="DTDP-6-DEOXY-D-GLUCOSE-3,5 EPIMERASE"/>
    <property type="match status" value="1"/>
</dbReference>
<reference evidence="3" key="1">
    <citation type="submission" date="2023-01" db="EMBL/GenBank/DDBJ databases">
        <title>The diversity of Class Acidimicrobiia in South China Sea sediment environments and the proposal of Iamia marina sp. nov., a novel species of the genus Iamia.</title>
        <authorList>
            <person name="He Y."/>
            <person name="Tian X."/>
        </authorList>
    </citation>
    <scope>NUCLEOTIDE SEQUENCE</scope>
    <source>
        <strain evidence="3">DSM 19957</strain>
    </source>
</reference>
<accession>A0AAE9Y8F8</accession>
<dbReference type="InterPro" id="IPR011051">
    <property type="entry name" value="RmlC_Cupin_sf"/>
</dbReference>
<dbReference type="GO" id="GO:0005829">
    <property type="term" value="C:cytosol"/>
    <property type="evidence" value="ECO:0007669"/>
    <property type="project" value="TreeGrafter"/>
</dbReference>